<evidence type="ECO:0000259" key="3">
    <source>
        <dbReference type="Pfam" id="PF09631"/>
    </source>
</evidence>
<evidence type="ECO:0000256" key="2">
    <source>
        <dbReference type="ARBA" id="ARBA00022694"/>
    </source>
</evidence>
<dbReference type="PANTHER" id="PTHR28582">
    <property type="entry name" value="TRNA-SPLICING ENDONUCLEASE SUBUNIT SEN15"/>
    <property type="match status" value="1"/>
</dbReference>
<keyword evidence="5" id="KW-1185">Reference proteome</keyword>
<name>A0A7K6GKE3_9PASS</name>
<reference evidence="4 5" key="1">
    <citation type="submission" date="2019-09" db="EMBL/GenBank/DDBJ databases">
        <title>Bird 10,000 Genomes (B10K) Project - Family phase.</title>
        <authorList>
            <person name="Zhang G."/>
        </authorList>
    </citation>
    <scope>NUCLEOTIDE SEQUENCE [LARGE SCALE GENOMIC DNA]</scope>
    <source>
        <strain evidence="4">B10K-DU-029-44</strain>
        <tissue evidence="4">Heart</tissue>
    </source>
</reference>
<dbReference type="Pfam" id="PF09631">
    <property type="entry name" value="Sen15"/>
    <property type="match status" value="1"/>
</dbReference>
<evidence type="ECO:0000313" key="5">
    <source>
        <dbReference type="Proteomes" id="UP000564407"/>
    </source>
</evidence>
<feature type="domain" description="tRNA-splicing endonuclease subunit Sen15" evidence="3">
    <location>
        <begin position="20"/>
        <end position="119"/>
    </location>
</feature>
<proteinExistence type="inferred from homology"/>
<feature type="non-terminal residue" evidence="4">
    <location>
        <position position="140"/>
    </location>
</feature>
<dbReference type="InterPro" id="IPR036167">
    <property type="entry name" value="tRNA_intron_Endo_cat-like_sf"/>
</dbReference>
<protein>
    <submittedName>
        <fullName evidence="4">SEN15 endonuclease</fullName>
    </submittedName>
</protein>
<dbReference type="Proteomes" id="UP000564407">
    <property type="component" value="Unassembled WGS sequence"/>
</dbReference>
<dbReference type="InterPro" id="IPR018593">
    <property type="entry name" value="tRNA-endonuc_su_Sen15"/>
</dbReference>
<keyword evidence="4" id="KW-0378">Hydrolase</keyword>
<gene>
    <name evidence="4" type="primary">Tsen15</name>
    <name evidence="4" type="ORF">MALELE_R07922</name>
</gene>
<sequence>FTEMMSLDVSDSTQVYAAFLVYLDLLEGRNWHEVQPVGVAELQLVCLHGRAREHEGLQVMVPVPAHILISHERLREILKKASLPPQEPDTLVSVTLAVVETDSTIVYYKMTDGIVMPDPLDDTEDVDNKQWRKKRKKLFK</sequence>
<comment type="caution">
    <text evidence="4">The sequence shown here is derived from an EMBL/GenBank/DDBJ whole genome shotgun (WGS) entry which is preliminary data.</text>
</comment>
<comment type="similarity">
    <text evidence="1">Belongs to the SEN15 family.</text>
</comment>
<evidence type="ECO:0000256" key="1">
    <source>
        <dbReference type="ARBA" id="ARBA00006091"/>
    </source>
</evidence>
<dbReference type="GO" id="GO:0004519">
    <property type="term" value="F:endonuclease activity"/>
    <property type="evidence" value="ECO:0007669"/>
    <property type="project" value="UniProtKB-KW"/>
</dbReference>
<dbReference type="PANTHER" id="PTHR28582:SF1">
    <property type="entry name" value="TRNA-SPLICING ENDONUCLEASE SUBUNIT SEN15"/>
    <property type="match status" value="1"/>
</dbReference>
<dbReference type="AlphaFoldDB" id="A0A7K6GKE3"/>
<keyword evidence="4" id="KW-0540">Nuclease</keyword>
<dbReference type="GO" id="GO:0003676">
    <property type="term" value="F:nucleic acid binding"/>
    <property type="evidence" value="ECO:0007669"/>
    <property type="project" value="InterPro"/>
</dbReference>
<keyword evidence="2" id="KW-0819">tRNA processing</keyword>
<feature type="non-terminal residue" evidence="4">
    <location>
        <position position="1"/>
    </location>
</feature>
<accession>A0A7K6GKE3</accession>
<evidence type="ECO:0000313" key="4">
    <source>
        <dbReference type="EMBL" id="NWV63806.1"/>
    </source>
</evidence>
<dbReference type="GO" id="GO:0006388">
    <property type="term" value="P:tRNA splicing, via endonucleolytic cleavage and ligation"/>
    <property type="evidence" value="ECO:0007669"/>
    <property type="project" value="InterPro"/>
</dbReference>
<dbReference type="Gene3D" id="3.40.1350.10">
    <property type="match status" value="1"/>
</dbReference>
<dbReference type="EMBL" id="VZRP01009142">
    <property type="protein sequence ID" value="NWV63806.1"/>
    <property type="molecule type" value="Genomic_DNA"/>
</dbReference>
<organism evidence="4 5">
    <name type="scientific">Malurus elegans</name>
    <name type="common">Red-winged fairywren</name>
    <dbReference type="NCBI Taxonomy" id="720584"/>
    <lineage>
        <taxon>Eukaryota</taxon>
        <taxon>Metazoa</taxon>
        <taxon>Chordata</taxon>
        <taxon>Craniata</taxon>
        <taxon>Vertebrata</taxon>
        <taxon>Euteleostomi</taxon>
        <taxon>Archelosauria</taxon>
        <taxon>Archosauria</taxon>
        <taxon>Dinosauria</taxon>
        <taxon>Saurischia</taxon>
        <taxon>Theropoda</taxon>
        <taxon>Coelurosauria</taxon>
        <taxon>Aves</taxon>
        <taxon>Neognathae</taxon>
        <taxon>Neoaves</taxon>
        <taxon>Telluraves</taxon>
        <taxon>Australaves</taxon>
        <taxon>Passeriformes</taxon>
        <taxon>Meliphagoidea</taxon>
        <taxon>Maluridae</taxon>
        <taxon>Malurus</taxon>
    </lineage>
</organism>
<keyword evidence="4" id="KW-0255">Endonuclease</keyword>
<dbReference type="SUPFAM" id="SSF53032">
    <property type="entry name" value="tRNA-intron endonuclease catalytic domain-like"/>
    <property type="match status" value="1"/>
</dbReference>
<dbReference type="InterPro" id="IPR011856">
    <property type="entry name" value="tRNA_endonuc-like_dom_sf"/>
</dbReference>
<dbReference type="GO" id="GO:0005634">
    <property type="term" value="C:nucleus"/>
    <property type="evidence" value="ECO:0007669"/>
    <property type="project" value="UniProtKB-ARBA"/>
</dbReference>